<evidence type="ECO:0000313" key="3">
    <source>
        <dbReference type="Proteomes" id="UP000564496"/>
    </source>
</evidence>
<gene>
    <name evidence="2" type="ORF">BJ988_003765</name>
</gene>
<feature type="transmembrane region" description="Helical" evidence="1">
    <location>
        <begin position="23"/>
        <end position="44"/>
    </location>
</feature>
<keyword evidence="1" id="KW-1133">Transmembrane helix</keyword>
<dbReference type="RefSeq" id="WP_179659464.1">
    <property type="nucleotide sequence ID" value="NZ_JACBZR010000001.1"/>
</dbReference>
<feature type="transmembrane region" description="Helical" evidence="1">
    <location>
        <begin position="81"/>
        <end position="100"/>
    </location>
</feature>
<feature type="transmembrane region" description="Helical" evidence="1">
    <location>
        <begin position="187"/>
        <end position="206"/>
    </location>
</feature>
<feature type="transmembrane region" description="Helical" evidence="1">
    <location>
        <begin position="362"/>
        <end position="395"/>
    </location>
</feature>
<dbReference type="InterPro" id="IPR004711">
    <property type="entry name" value="Benzoate_Transporter"/>
</dbReference>
<keyword evidence="1" id="KW-0812">Transmembrane</keyword>
<dbReference type="GO" id="GO:0042925">
    <property type="term" value="F:benzoate transmembrane transporter activity"/>
    <property type="evidence" value="ECO:0007669"/>
    <property type="project" value="InterPro"/>
</dbReference>
<feature type="transmembrane region" description="Helical" evidence="1">
    <location>
        <begin position="301"/>
        <end position="320"/>
    </location>
</feature>
<dbReference type="PANTHER" id="PTHR30199">
    <property type="entry name" value="MFS FAMILY TRANSPORTER, PREDICTED SUBSTRATE BENZOATE"/>
    <property type="match status" value="1"/>
</dbReference>
<comment type="caution">
    <text evidence="2">The sequence shown here is derived from an EMBL/GenBank/DDBJ whole genome shotgun (WGS) entry which is preliminary data.</text>
</comment>
<feature type="transmembrane region" description="Helical" evidence="1">
    <location>
        <begin position="106"/>
        <end position="122"/>
    </location>
</feature>
<dbReference type="AlphaFoldDB" id="A0A7Z0ITR0"/>
<feature type="transmembrane region" description="Helical" evidence="1">
    <location>
        <begin position="161"/>
        <end position="180"/>
    </location>
</feature>
<reference evidence="2 3" key="1">
    <citation type="submission" date="2020-07" db="EMBL/GenBank/DDBJ databases">
        <title>Sequencing the genomes of 1000 actinobacteria strains.</title>
        <authorList>
            <person name="Klenk H.-P."/>
        </authorList>
    </citation>
    <scope>NUCLEOTIDE SEQUENCE [LARGE SCALE GENOMIC DNA]</scope>
    <source>
        <strain evidence="2 3">DSM 26487</strain>
    </source>
</reference>
<protein>
    <submittedName>
        <fullName evidence="2">Benzoate membrane transport protein</fullName>
    </submittedName>
</protein>
<keyword evidence="1" id="KW-0472">Membrane</keyword>
<name>A0A7Z0ITR0_9ACTN</name>
<evidence type="ECO:0000313" key="2">
    <source>
        <dbReference type="EMBL" id="NYI79117.1"/>
    </source>
</evidence>
<dbReference type="Pfam" id="PF03594">
    <property type="entry name" value="BenE"/>
    <property type="match status" value="1"/>
</dbReference>
<feature type="transmembrane region" description="Helical" evidence="1">
    <location>
        <begin position="218"/>
        <end position="242"/>
    </location>
</feature>
<organism evidence="2 3">
    <name type="scientific">Nocardioides panzhihuensis</name>
    <dbReference type="NCBI Taxonomy" id="860243"/>
    <lineage>
        <taxon>Bacteria</taxon>
        <taxon>Bacillati</taxon>
        <taxon>Actinomycetota</taxon>
        <taxon>Actinomycetes</taxon>
        <taxon>Propionibacteriales</taxon>
        <taxon>Nocardioidaceae</taxon>
        <taxon>Nocardioides</taxon>
    </lineage>
</organism>
<dbReference type="EMBL" id="JACBZR010000001">
    <property type="protein sequence ID" value="NYI79117.1"/>
    <property type="molecule type" value="Genomic_DNA"/>
</dbReference>
<accession>A0A7Z0ITR0</accession>
<keyword evidence="3" id="KW-1185">Reference proteome</keyword>
<feature type="transmembrane region" description="Helical" evidence="1">
    <location>
        <begin position="50"/>
        <end position="69"/>
    </location>
</feature>
<dbReference type="GO" id="GO:0005886">
    <property type="term" value="C:plasma membrane"/>
    <property type="evidence" value="ECO:0007669"/>
    <property type="project" value="TreeGrafter"/>
</dbReference>
<proteinExistence type="predicted"/>
<dbReference type="PANTHER" id="PTHR30199:SF0">
    <property type="entry name" value="INNER MEMBRANE PROTEIN YDCO"/>
    <property type="match status" value="1"/>
</dbReference>
<dbReference type="Proteomes" id="UP000564496">
    <property type="component" value="Unassembled WGS sequence"/>
</dbReference>
<evidence type="ECO:0000256" key="1">
    <source>
        <dbReference type="SAM" id="Phobius"/>
    </source>
</evidence>
<feature type="transmembrane region" description="Helical" evidence="1">
    <location>
        <begin position="129"/>
        <end position="149"/>
    </location>
</feature>
<sequence>MSTDLHVRAPRTELRRDLGRHELVNGFIGFLFSCTGPVAVILAVGQGAGLSAGVVASWVSAVFCLNGVLTIIASRWSRQPLVYFWTIPGTVVVGQAMTAGTTWPEAVGGFCMAAVLLIALALTRQVDRIMHLLPMPIVMAMVAGVFLRFGTDLVLAVDRDLAVAGPMVAAFVAVSAAPWLARWLPPVLVALAVGAVAVSLADRPAVEVSGRWILDPVWTTPVFTGSAFVELTIPLLITVLVVQNGQGMAVLRAADHDPRMNQVTGWCGVTSLLAAPLGGVSTCLAGPTNALVTASGERRRHYAAAVWCGVLAIGFGLLAPGMVRVITTMPEAYVAALGGLAMLKPLQGAFQSAFSGPHATGALVTFLVTVADITVFNIGSAFWGLVVGVAVSVLLDRGSRDSRSSRSSRNSHNSEEKS</sequence>